<dbReference type="InterPro" id="IPR004358">
    <property type="entry name" value="Sig_transdc_His_kin-like_C"/>
</dbReference>
<dbReference type="SUPFAM" id="SSF55874">
    <property type="entry name" value="ATPase domain of HSP90 chaperone/DNA topoisomerase II/histidine kinase"/>
    <property type="match status" value="1"/>
</dbReference>
<accession>A0ABT9ZTI9</accession>
<evidence type="ECO:0000259" key="11">
    <source>
        <dbReference type="PROSITE" id="PS50109"/>
    </source>
</evidence>
<dbReference type="PRINTS" id="PR00344">
    <property type="entry name" value="BCTRLSENSOR"/>
</dbReference>
<dbReference type="Pfam" id="PF00512">
    <property type="entry name" value="HisKA"/>
    <property type="match status" value="1"/>
</dbReference>
<feature type="transmembrane region" description="Helical" evidence="10">
    <location>
        <begin position="189"/>
        <end position="211"/>
    </location>
</feature>
<evidence type="ECO:0000256" key="9">
    <source>
        <dbReference type="SAM" id="Coils"/>
    </source>
</evidence>
<dbReference type="SMART" id="SM00387">
    <property type="entry name" value="HATPase_c"/>
    <property type="match status" value="1"/>
</dbReference>
<keyword evidence="4" id="KW-0808">Transferase</keyword>
<keyword evidence="7" id="KW-0067">ATP-binding</keyword>
<dbReference type="SUPFAM" id="SSF47384">
    <property type="entry name" value="Homodimeric domain of signal transducing histidine kinase"/>
    <property type="match status" value="1"/>
</dbReference>
<feature type="transmembrane region" description="Helical" evidence="10">
    <location>
        <begin position="286"/>
        <end position="305"/>
    </location>
</feature>
<dbReference type="Proteomes" id="UP001230005">
    <property type="component" value="Unassembled WGS sequence"/>
</dbReference>
<dbReference type="PANTHER" id="PTHR43711">
    <property type="entry name" value="TWO-COMPONENT HISTIDINE KINASE"/>
    <property type="match status" value="1"/>
</dbReference>
<evidence type="ECO:0000313" key="12">
    <source>
        <dbReference type="EMBL" id="MDQ0254021.1"/>
    </source>
</evidence>
<dbReference type="InterPro" id="IPR036259">
    <property type="entry name" value="MFS_trans_sf"/>
</dbReference>
<feature type="transmembrane region" description="Helical" evidence="10">
    <location>
        <begin position="218"/>
        <end position="243"/>
    </location>
</feature>
<evidence type="ECO:0000256" key="5">
    <source>
        <dbReference type="ARBA" id="ARBA00022741"/>
    </source>
</evidence>
<dbReference type="RefSeq" id="WP_307323381.1">
    <property type="nucleotide sequence ID" value="NZ_JAUSUG010000004.1"/>
</dbReference>
<dbReference type="Pfam" id="PF02518">
    <property type="entry name" value="HATPase_c"/>
    <property type="match status" value="1"/>
</dbReference>
<dbReference type="Gene3D" id="2.60.40.2380">
    <property type="match status" value="1"/>
</dbReference>
<dbReference type="InterPro" id="IPR050736">
    <property type="entry name" value="Sensor_HK_Regulatory"/>
</dbReference>
<proteinExistence type="predicted"/>
<evidence type="ECO:0000256" key="7">
    <source>
        <dbReference type="ARBA" id="ARBA00022840"/>
    </source>
</evidence>
<sequence>MRRNKIFVLFTLFLLTVLHGSTVIGESKFPIHLTDNTDEIKVHNYMKILEDPDKSLSIEDILWTDIRNYFEKSTGGIPNHGYTSSVYWVEVTVYNDSSKRNWLLEIDNPAMDYISLFFPNNGGFDERLTGDLHPFNHRDVEHRSFIYHMQFPPGEATVFYLRFETEGAMQLPLSLWDPHAFIKKVQVEYSLLGIFYGIAFVMALYNLFLYFSLRYNSYLFYVIFIVSNFFIHVSFTGSAYQYLWPDTPWWNNRSIVFFMSISNITAFLFAKSFLSLNKYTPRFNLAFNYLIVFSLCITILLFFSYSMALNLIVVSSFINVIVIFVAAFICYQRGYHPARYFLLAWTISIVGTAISLGADAGVIPVTFFTKYAWQMTSAVEFVLFSFALADKINVMRKEKEQAEAQKDKINQRLQEMNDKLEEKVKERTGKLEKANIELEKANEQLRKWEKSRKQLLSNISHELGTPITFLQGYVQSVRTGIIEGNDPKYLQSVENKIQLLDRLIQDLFDLSKFQTGTMRLNITMVDLRKWMNEIYTRFEMDVPKKNITFHAPVMDLPKESQRGFIYIDQERMDQVFTNLIYNAMKFTDSGGEISIYVKAVKKDTKDSNVDFDGEVMIEVKDTGRGIKQVDLPYVFDRFYKGINTRDNSGSGLGLAITQEIIHYHKGEIWVDSKEGEGTSFYFSLPISFE</sequence>
<keyword evidence="10" id="KW-0472">Membrane</keyword>
<dbReference type="InterPro" id="IPR036890">
    <property type="entry name" value="HATPase_C_sf"/>
</dbReference>
<comment type="catalytic activity">
    <reaction evidence="1">
        <text>ATP + protein L-histidine = ADP + protein N-phospho-L-histidine.</text>
        <dbReference type="EC" id="2.7.13.3"/>
    </reaction>
</comment>
<comment type="caution">
    <text evidence="12">The sequence shown here is derived from an EMBL/GenBank/DDBJ whole genome shotgun (WGS) entry which is preliminary data.</text>
</comment>
<feature type="transmembrane region" description="Helical" evidence="10">
    <location>
        <begin position="255"/>
        <end position="274"/>
    </location>
</feature>
<dbReference type="EC" id="2.7.13.3" evidence="2"/>
<dbReference type="InterPro" id="IPR005467">
    <property type="entry name" value="His_kinase_dom"/>
</dbReference>
<dbReference type="CDD" id="cd00082">
    <property type="entry name" value="HisKA"/>
    <property type="match status" value="1"/>
</dbReference>
<keyword evidence="10" id="KW-1133">Transmembrane helix</keyword>
<feature type="transmembrane region" description="Helical" evidence="10">
    <location>
        <begin position="311"/>
        <end position="330"/>
    </location>
</feature>
<evidence type="ECO:0000313" key="13">
    <source>
        <dbReference type="Proteomes" id="UP001230005"/>
    </source>
</evidence>
<dbReference type="PANTHER" id="PTHR43711:SF1">
    <property type="entry name" value="HISTIDINE KINASE 1"/>
    <property type="match status" value="1"/>
</dbReference>
<dbReference type="CDD" id="cd00075">
    <property type="entry name" value="HATPase"/>
    <property type="match status" value="1"/>
</dbReference>
<dbReference type="SMART" id="SM00388">
    <property type="entry name" value="HisKA"/>
    <property type="match status" value="1"/>
</dbReference>
<dbReference type="Pfam" id="PF07695">
    <property type="entry name" value="7TMR-DISM_7TM"/>
    <property type="match status" value="1"/>
</dbReference>
<evidence type="ECO:0000256" key="4">
    <source>
        <dbReference type="ARBA" id="ARBA00022679"/>
    </source>
</evidence>
<keyword evidence="10" id="KW-0812">Transmembrane</keyword>
<feature type="transmembrane region" description="Helical" evidence="10">
    <location>
        <begin position="342"/>
        <end position="365"/>
    </location>
</feature>
<feature type="domain" description="Histidine kinase" evidence="11">
    <location>
        <begin position="458"/>
        <end position="688"/>
    </location>
</feature>
<keyword evidence="3" id="KW-0597">Phosphoprotein</keyword>
<dbReference type="SUPFAM" id="SSF103473">
    <property type="entry name" value="MFS general substrate transporter"/>
    <property type="match status" value="1"/>
</dbReference>
<dbReference type="InterPro" id="IPR011622">
    <property type="entry name" value="7TMR_DISM_rcpt_extracell_dom2"/>
</dbReference>
<protein>
    <recommendedName>
        <fullName evidence="2">histidine kinase</fullName>
        <ecNumber evidence="2">2.7.13.3</ecNumber>
    </recommendedName>
</protein>
<feature type="coiled-coil region" evidence="9">
    <location>
        <begin position="392"/>
        <end position="458"/>
    </location>
</feature>
<dbReference type="InterPro" id="IPR036097">
    <property type="entry name" value="HisK_dim/P_sf"/>
</dbReference>
<evidence type="ECO:0000256" key="1">
    <source>
        <dbReference type="ARBA" id="ARBA00000085"/>
    </source>
</evidence>
<keyword evidence="6 12" id="KW-0418">Kinase</keyword>
<dbReference type="Gene3D" id="1.10.287.130">
    <property type="match status" value="1"/>
</dbReference>
<evidence type="ECO:0000256" key="10">
    <source>
        <dbReference type="SAM" id="Phobius"/>
    </source>
</evidence>
<name>A0ABT9ZTI9_9BACI</name>
<evidence type="ECO:0000256" key="8">
    <source>
        <dbReference type="ARBA" id="ARBA00023012"/>
    </source>
</evidence>
<dbReference type="InterPro" id="IPR003661">
    <property type="entry name" value="HisK_dim/P_dom"/>
</dbReference>
<dbReference type="PROSITE" id="PS50109">
    <property type="entry name" value="HIS_KIN"/>
    <property type="match status" value="1"/>
</dbReference>
<dbReference type="InterPro" id="IPR011623">
    <property type="entry name" value="7TMR_DISM_rcpt_extracell_dom1"/>
</dbReference>
<dbReference type="InterPro" id="IPR003594">
    <property type="entry name" value="HATPase_dom"/>
</dbReference>
<keyword evidence="9" id="KW-0175">Coiled coil</keyword>
<dbReference type="Gene3D" id="3.30.565.10">
    <property type="entry name" value="Histidine kinase-like ATPase, C-terminal domain"/>
    <property type="match status" value="1"/>
</dbReference>
<keyword evidence="5" id="KW-0547">Nucleotide-binding</keyword>
<evidence type="ECO:0000256" key="6">
    <source>
        <dbReference type="ARBA" id="ARBA00022777"/>
    </source>
</evidence>
<evidence type="ECO:0000256" key="3">
    <source>
        <dbReference type="ARBA" id="ARBA00022553"/>
    </source>
</evidence>
<dbReference type="Pfam" id="PF07696">
    <property type="entry name" value="7TMR-DISMED2"/>
    <property type="match status" value="1"/>
</dbReference>
<gene>
    <name evidence="12" type="ORF">J2S74_001394</name>
</gene>
<keyword evidence="8" id="KW-0902">Two-component regulatory system</keyword>
<reference evidence="12 13" key="1">
    <citation type="submission" date="2023-07" db="EMBL/GenBank/DDBJ databases">
        <title>Genomic Encyclopedia of Type Strains, Phase IV (KMG-IV): sequencing the most valuable type-strain genomes for metagenomic binning, comparative biology and taxonomic classification.</title>
        <authorList>
            <person name="Goeker M."/>
        </authorList>
    </citation>
    <scope>NUCLEOTIDE SEQUENCE [LARGE SCALE GENOMIC DNA]</scope>
    <source>
        <strain evidence="12 13">DSM 9768</strain>
    </source>
</reference>
<organism evidence="12 13">
    <name type="scientific">Evansella vedderi</name>
    <dbReference type="NCBI Taxonomy" id="38282"/>
    <lineage>
        <taxon>Bacteria</taxon>
        <taxon>Bacillati</taxon>
        <taxon>Bacillota</taxon>
        <taxon>Bacilli</taxon>
        <taxon>Bacillales</taxon>
        <taxon>Bacillaceae</taxon>
        <taxon>Evansella</taxon>
    </lineage>
</organism>
<dbReference type="EMBL" id="JAUSUG010000004">
    <property type="protein sequence ID" value="MDQ0254021.1"/>
    <property type="molecule type" value="Genomic_DNA"/>
</dbReference>
<keyword evidence="13" id="KW-1185">Reference proteome</keyword>
<dbReference type="GO" id="GO:0016301">
    <property type="term" value="F:kinase activity"/>
    <property type="evidence" value="ECO:0007669"/>
    <property type="project" value="UniProtKB-KW"/>
</dbReference>
<evidence type="ECO:0000256" key="2">
    <source>
        <dbReference type="ARBA" id="ARBA00012438"/>
    </source>
</evidence>